<dbReference type="InterPro" id="IPR051543">
    <property type="entry name" value="Serine_Peptidase_S9A"/>
</dbReference>
<dbReference type="SUPFAM" id="SSF50993">
    <property type="entry name" value="Peptidase/esterase 'gauge' domain"/>
    <property type="match status" value="1"/>
</dbReference>
<feature type="domain" description="Peptidase S9 prolyl oligopeptidase catalytic" evidence="9">
    <location>
        <begin position="592"/>
        <end position="805"/>
    </location>
</feature>
<comment type="caution">
    <text evidence="11">The sequence shown here is derived from an EMBL/GenBank/DDBJ whole genome shotgun (WGS) entry which is preliminary data.</text>
</comment>
<evidence type="ECO:0000256" key="1">
    <source>
        <dbReference type="ARBA" id="ARBA00001070"/>
    </source>
</evidence>
<sequence>MAPARALVAISGTVVAGLLVTRRATRHRGLKRVLAGNYQILDKRERSVAQSLLASGRGYLLSNWPRAGLRDPAKHRLMSRAAELDPEGIQPLTEKEQSRLESARQEVIRPPKTLKRPHKLVSPDGKDVRHDPYYWLRDDKRENPEVIRHLEEETQYARAVLADTEGLQDKLYKEMRGRIQEEDQSTPLREKGYFYYSRTLEGKQYKVHCRRKVSEQAGPPSENDTLQGAGPEEILLDENKEAEQHKFYMTGAVEESPNQKLLAYAEDTKGGEKFTLRVIDIATREQLMAEPIQDTAGNAVWANDSKTLFYVTKDELDRPCKVWRHKLGSPPGEDTLVYEETDDSFYISIYRSRSDKLLLIQAGSAVTSDVQYMSADQPEGDFKVILPRKTDVDYDVYHRQDHIFITIRDEQRPNSELLVAPLSDPTQTQVLLPHREDVKLESVSVSEKYLVAFERVKGLQVATIYRLPAGKAPETLENGQQLKFEESAYELGPGSQGDFGSDILRLGYTSLTTPMSTLDHNMATGDRVTKKVQPVLGGFDKSKYVTERLWARSEGVEVPISLVYRQDLAKLDGSDPLLLDGYGSYEVCNDPYFSSNRLSLVDRGFIFAIAHTRGGGEMGRQWYEDGKYLHKKNTFVDFIACAEHLVAKKFTTPSKLCIEGRSAGGLTMGAVVNMRPDLFSAVIMGVPFVDALTTMLDDTIPLTIIEKEEWGDPNKREFYDYMKAYSPVDNIKKAAYPNILVTGGLHDPRVGYWEPAKFVAKLREYKTDKNILCFKCEMGAGHFSQSGRFDRLKETALEWAFLLKTQSLLGQEVA</sequence>
<dbReference type="EC" id="3.4.21.-" evidence="7"/>
<name>A0AAW1RBJ3_9CHLO</name>
<dbReference type="SUPFAM" id="SSF53474">
    <property type="entry name" value="alpha/beta-Hydrolases"/>
    <property type="match status" value="1"/>
</dbReference>
<protein>
    <recommendedName>
        <fullName evidence="7">Prolyl endopeptidase</fullName>
        <ecNumber evidence="7">3.4.21.-</ecNumber>
    </recommendedName>
</protein>
<feature type="domain" description="Peptidase S9A N-terminal" evidence="10">
    <location>
        <begin position="126"/>
        <end position="531"/>
    </location>
</feature>
<dbReference type="EMBL" id="JALJOS010000014">
    <property type="protein sequence ID" value="KAK9831069.1"/>
    <property type="molecule type" value="Genomic_DNA"/>
</dbReference>
<dbReference type="GO" id="GO:0006508">
    <property type="term" value="P:proteolysis"/>
    <property type="evidence" value="ECO:0007669"/>
    <property type="project" value="UniProtKB-KW"/>
</dbReference>
<evidence type="ECO:0000256" key="7">
    <source>
        <dbReference type="RuleBase" id="RU368024"/>
    </source>
</evidence>
<dbReference type="Proteomes" id="UP001438707">
    <property type="component" value="Unassembled WGS sequence"/>
</dbReference>
<dbReference type="InterPro" id="IPR002470">
    <property type="entry name" value="Peptidase_S9A"/>
</dbReference>
<feature type="region of interest" description="Disordered" evidence="8">
    <location>
        <begin position="85"/>
        <end position="125"/>
    </location>
</feature>
<keyword evidence="3 7" id="KW-0645">Protease</keyword>
<evidence type="ECO:0000256" key="4">
    <source>
        <dbReference type="ARBA" id="ARBA00022801"/>
    </source>
</evidence>
<keyword evidence="5 7" id="KW-0720">Serine protease</keyword>
<organism evidence="11 12">
    <name type="scientific">Apatococcus lobatus</name>
    <dbReference type="NCBI Taxonomy" id="904363"/>
    <lineage>
        <taxon>Eukaryota</taxon>
        <taxon>Viridiplantae</taxon>
        <taxon>Chlorophyta</taxon>
        <taxon>core chlorophytes</taxon>
        <taxon>Trebouxiophyceae</taxon>
        <taxon>Chlorellales</taxon>
        <taxon>Chlorellaceae</taxon>
        <taxon>Apatococcus</taxon>
    </lineage>
</organism>
<evidence type="ECO:0000313" key="12">
    <source>
        <dbReference type="Proteomes" id="UP001438707"/>
    </source>
</evidence>
<feature type="compositionally biased region" description="Basic and acidic residues" evidence="8">
    <location>
        <begin position="93"/>
        <end position="109"/>
    </location>
</feature>
<comment type="similarity">
    <text evidence="2 7">Belongs to the peptidase S9A family.</text>
</comment>
<keyword evidence="12" id="KW-1185">Reference proteome</keyword>
<comment type="function">
    <text evidence="6">Serine peptidase whose precise substrate specificity remains unclear. Does not cleave peptides after a arginine or lysine residue. Regulates trans-Golgi network morphology and sorting by regulating the membrane binding of the AP-1 complex. May play a role in the regulation of synaptic vesicle exocytosis.</text>
</comment>
<evidence type="ECO:0000313" key="11">
    <source>
        <dbReference type="EMBL" id="KAK9831069.1"/>
    </source>
</evidence>
<evidence type="ECO:0000256" key="8">
    <source>
        <dbReference type="SAM" id="MobiDB-lite"/>
    </source>
</evidence>
<reference evidence="11 12" key="1">
    <citation type="journal article" date="2024" name="Nat. Commun.">
        <title>Phylogenomics reveals the evolutionary origins of lichenization in chlorophyte algae.</title>
        <authorList>
            <person name="Puginier C."/>
            <person name="Libourel C."/>
            <person name="Otte J."/>
            <person name="Skaloud P."/>
            <person name="Haon M."/>
            <person name="Grisel S."/>
            <person name="Petersen M."/>
            <person name="Berrin J.G."/>
            <person name="Delaux P.M."/>
            <person name="Dal Grande F."/>
            <person name="Keller J."/>
        </authorList>
    </citation>
    <scope>NUCLEOTIDE SEQUENCE [LARGE SCALE GENOMIC DNA]</scope>
    <source>
        <strain evidence="11 12">SAG 2145</strain>
    </source>
</reference>
<dbReference type="Gene3D" id="2.130.10.120">
    <property type="entry name" value="Prolyl oligopeptidase, N-terminal domain"/>
    <property type="match status" value="1"/>
</dbReference>
<evidence type="ECO:0000256" key="6">
    <source>
        <dbReference type="ARBA" id="ARBA00045448"/>
    </source>
</evidence>
<dbReference type="PANTHER" id="PTHR11757:SF19">
    <property type="entry name" value="PROLYL ENDOPEPTIDASE-LIKE"/>
    <property type="match status" value="1"/>
</dbReference>
<dbReference type="InterPro" id="IPR029058">
    <property type="entry name" value="AB_hydrolase_fold"/>
</dbReference>
<dbReference type="PANTHER" id="PTHR11757">
    <property type="entry name" value="PROTEASE FAMILY S9A OLIGOPEPTIDASE"/>
    <property type="match status" value="1"/>
</dbReference>
<accession>A0AAW1RBJ3</accession>
<evidence type="ECO:0000256" key="3">
    <source>
        <dbReference type="ARBA" id="ARBA00022670"/>
    </source>
</evidence>
<gene>
    <name evidence="11" type="ORF">WJX74_002118</name>
</gene>
<evidence type="ECO:0000256" key="5">
    <source>
        <dbReference type="ARBA" id="ARBA00022825"/>
    </source>
</evidence>
<dbReference type="Pfam" id="PF00326">
    <property type="entry name" value="Peptidase_S9"/>
    <property type="match status" value="1"/>
</dbReference>
<dbReference type="GO" id="GO:0004252">
    <property type="term" value="F:serine-type endopeptidase activity"/>
    <property type="evidence" value="ECO:0007669"/>
    <property type="project" value="UniProtKB-UniRule"/>
</dbReference>
<comment type="catalytic activity">
    <reaction evidence="1">
        <text>Hydrolysis of Pro-|-Xaa &gt;&gt; Ala-|-Xaa in oligopeptides.</text>
        <dbReference type="EC" id="3.4.21.26"/>
    </reaction>
</comment>
<dbReference type="AlphaFoldDB" id="A0AAW1RBJ3"/>
<dbReference type="PRINTS" id="PR00862">
    <property type="entry name" value="PROLIGOPTASE"/>
</dbReference>
<evidence type="ECO:0000259" key="9">
    <source>
        <dbReference type="Pfam" id="PF00326"/>
    </source>
</evidence>
<dbReference type="Pfam" id="PF02897">
    <property type="entry name" value="Peptidase_S9_N"/>
    <property type="match status" value="1"/>
</dbReference>
<dbReference type="InterPro" id="IPR001375">
    <property type="entry name" value="Peptidase_S9_cat"/>
</dbReference>
<evidence type="ECO:0000259" key="10">
    <source>
        <dbReference type="Pfam" id="PF02897"/>
    </source>
</evidence>
<dbReference type="InterPro" id="IPR023302">
    <property type="entry name" value="Pept_S9A_N"/>
</dbReference>
<evidence type="ECO:0000256" key="2">
    <source>
        <dbReference type="ARBA" id="ARBA00005228"/>
    </source>
</evidence>
<dbReference type="Gene3D" id="3.40.50.1820">
    <property type="entry name" value="alpha/beta hydrolase"/>
    <property type="match status" value="1"/>
</dbReference>
<dbReference type="FunFam" id="3.40.50.1820:FF:000005">
    <property type="entry name" value="Prolyl endopeptidase"/>
    <property type="match status" value="1"/>
</dbReference>
<keyword evidence="4 7" id="KW-0378">Hydrolase</keyword>
<proteinExistence type="inferred from homology"/>